<dbReference type="InterPro" id="IPR036056">
    <property type="entry name" value="Fibrinogen-like_C"/>
</dbReference>
<proteinExistence type="predicted"/>
<name>A0A6C0LFK0_9ZZZZ</name>
<keyword evidence="1" id="KW-1133">Transmembrane helix</keyword>
<evidence type="ECO:0000256" key="1">
    <source>
        <dbReference type="SAM" id="Phobius"/>
    </source>
</evidence>
<feature type="transmembrane region" description="Helical" evidence="1">
    <location>
        <begin position="7"/>
        <end position="28"/>
    </location>
</feature>
<dbReference type="SUPFAM" id="SSF56496">
    <property type="entry name" value="Fibrinogen C-terminal domain-like"/>
    <property type="match status" value="1"/>
</dbReference>
<keyword evidence="1" id="KW-0812">Transmembrane</keyword>
<accession>A0A6C0LFK0</accession>
<organism evidence="2">
    <name type="scientific">viral metagenome</name>
    <dbReference type="NCBI Taxonomy" id="1070528"/>
    <lineage>
        <taxon>unclassified sequences</taxon>
        <taxon>metagenomes</taxon>
        <taxon>organismal metagenomes</taxon>
    </lineage>
</organism>
<reference evidence="2" key="1">
    <citation type="journal article" date="2020" name="Nature">
        <title>Giant virus diversity and host interactions through global metagenomics.</title>
        <authorList>
            <person name="Schulz F."/>
            <person name="Roux S."/>
            <person name="Paez-Espino D."/>
            <person name="Jungbluth S."/>
            <person name="Walsh D.A."/>
            <person name="Denef V.J."/>
            <person name="McMahon K.D."/>
            <person name="Konstantinidis K.T."/>
            <person name="Eloe-Fadrosh E.A."/>
            <person name="Kyrpides N.C."/>
            <person name="Woyke T."/>
        </authorList>
    </citation>
    <scope>NUCLEOTIDE SEQUENCE</scope>
    <source>
        <strain evidence="2">GVMAG-M-3300027804-48</strain>
    </source>
</reference>
<sequence>MKYTYLSILTFMIILILILLFFIILTIINNNNKTIETFIVPEIVYPIINYANIRTIPLSRSSSFYGIYVAKAEQFEESSKNDDIIYAFSSFNVTGNSKLLSVLNNSNINNPPIILTPSTNEGLDYIYYDLPEDTNEKYLLKYIKITYDIGDARSLNEAEENYYKDLFDLTSVNFFNPNPFSVAEKLNAEREVTMHQFQGKLKAIVLYDFNTNARPVLYSNIALVTNIKLNSKTTPIKIVSIILTFNNNVDGDYYLDDSQTNMVNMISQNETEAIPFPVIPIADTEDDSNIILAYKYYKILKLKIPWAIYDPVITNTGGVANRVKDALGRGVRDGSITGTSHSIMRDDNNVNYLNGTVETQIQFPYGSFMFESGFTCCSITKYTTTQNRKFILSTNALAIGHYEGIEGIIKPTNLSVQFQWPNTPPPPNRDEDTNWVITCFKSRANKEETIKNKSIIINDNKIDTLINFTGQYDVPSSLTFPSSSRKNCDAGLFERLPLQMTTRYNTDIVPEATCNDAFNKISPHIYGYRLGINTIYNRPDLYSDFGFAYMLVWDCILTDNELLIISKVLNNYVNNPTATIPSIDVGLTIYDGSTKEKAAKSALDIKQLTDTNTNGLYWIQPNDKSEAVQIFCIMDSNCNGGGWMLAMEAAVNSTTFNYNSIHWTEPTTIPRLNNTYIEAGTKYMTTNQDAKYAIFNDYLVKDCLAIFDSREFPSSLSSDEKYTDAAYPQYGKRWFEPQFNNNTPITLLNFFRSNTRVFTYTYSQSSETILSKIRELINNTGTYLAYSAFMSKYITNKTSPYFNKIWSNQAAYLSYGFNNYVMSEKTDHRVRWGGIFNENTEPYAFRVIPEQIIYERHRRWGYILRNWDGSPRIKRRIPARTEGNTEYPYAPNSVDVSGGIGLYNKSAGDIANCCHRDLGVNKSLSFKWFIR</sequence>
<dbReference type="InterPro" id="IPR014716">
    <property type="entry name" value="Fibrinogen_a/b/g_C_1"/>
</dbReference>
<keyword evidence="1" id="KW-0472">Membrane</keyword>
<dbReference type="EMBL" id="MN740493">
    <property type="protein sequence ID" value="QHU29709.1"/>
    <property type="molecule type" value="Genomic_DNA"/>
</dbReference>
<dbReference type="AlphaFoldDB" id="A0A6C0LFK0"/>
<dbReference type="Gene3D" id="3.90.215.10">
    <property type="entry name" value="Gamma Fibrinogen, chain A, domain 1"/>
    <property type="match status" value="1"/>
</dbReference>
<protein>
    <recommendedName>
        <fullName evidence="3">Fibrinogen C-terminal domain-containing protein</fullName>
    </recommendedName>
</protein>
<evidence type="ECO:0000313" key="2">
    <source>
        <dbReference type="EMBL" id="QHU29709.1"/>
    </source>
</evidence>
<dbReference type="NCBIfam" id="NF040941">
    <property type="entry name" value="GGGWT_bact"/>
    <property type="match status" value="1"/>
</dbReference>
<evidence type="ECO:0008006" key="3">
    <source>
        <dbReference type="Google" id="ProtNLM"/>
    </source>
</evidence>